<reference evidence="12" key="3">
    <citation type="submission" date="2015-06" db="UniProtKB">
        <authorList>
            <consortium name="EnsemblMetazoa"/>
        </authorList>
    </citation>
    <scope>IDENTIFICATION</scope>
</reference>
<keyword evidence="13" id="KW-1185">Reference proteome</keyword>
<dbReference type="EMBL" id="AMQN01008064">
    <property type="status" value="NOT_ANNOTATED_CDS"/>
    <property type="molecule type" value="Genomic_DNA"/>
</dbReference>
<keyword evidence="9" id="KW-0325">Glycoprotein</keyword>
<evidence type="ECO:0000313" key="11">
    <source>
        <dbReference type="EMBL" id="ELU04794.1"/>
    </source>
</evidence>
<protein>
    <recommendedName>
        <fullName evidence="14">Sulfotransferase domain-containing protein</fullName>
    </recommendedName>
</protein>
<reference evidence="13" key="1">
    <citation type="submission" date="2012-12" db="EMBL/GenBank/DDBJ databases">
        <authorList>
            <person name="Hellsten U."/>
            <person name="Grimwood J."/>
            <person name="Chapman J.A."/>
            <person name="Shapiro H."/>
            <person name="Aerts A."/>
            <person name="Otillar R.P."/>
            <person name="Terry A.Y."/>
            <person name="Boore J.L."/>
            <person name="Simakov O."/>
            <person name="Marletaz F."/>
            <person name="Cho S.-J."/>
            <person name="Edsinger-Gonzales E."/>
            <person name="Havlak P."/>
            <person name="Kuo D.-H."/>
            <person name="Larsson T."/>
            <person name="Lv J."/>
            <person name="Arendt D."/>
            <person name="Savage R."/>
            <person name="Osoegawa K."/>
            <person name="de Jong P."/>
            <person name="Lindberg D.R."/>
            <person name="Seaver E.C."/>
            <person name="Weisblat D.A."/>
            <person name="Putnam N.H."/>
            <person name="Grigoriev I.V."/>
            <person name="Rokhsar D.S."/>
        </authorList>
    </citation>
    <scope>NUCLEOTIDE SEQUENCE</scope>
    <source>
        <strain evidence="13">I ESC-2004</strain>
    </source>
</reference>
<evidence type="ECO:0000256" key="7">
    <source>
        <dbReference type="ARBA" id="ARBA00023034"/>
    </source>
</evidence>
<evidence type="ECO:0000256" key="5">
    <source>
        <dbReference type="ARBA" id="ARBA00022968"/>
    </source>
</evidence>
<dbReference type="GO" id="GO:0000139">
    <property type="term" value="C:Golgi membrane"/>
    <property type="evidence" value="ECO:0007669"/>
    <property type="project" value="UniProtKB-SubCell"/>
</dbReference>
<dbReference type="InterPro" id="IPR027417">
    <property type="entry name" value="P-loop_NTPase"/>
</dbReference>
<dbReference type="HOGENOM" id="CLU_904821_0_0_1"/>
<dbReference type="PANTHER" id="PTHR12129">
    <property type="entry name" value="HEPARAN SULFATE 2-O-SULFOTRANSFERASE"/>
    <property type="match status" value="1"/>
</dbReference>
<reference evidence="11 13" key="2">
    <citation type="journal article" date="2013" name="Nature">
        <title>Insights into bilaterian evolution from three spiralian genomes.</title>
        <authorList>
            <person name="Simakov O."/>
            <person name="Marletaz F."/>
            <person name="Cho S.J."/>
            <person name="Edsinger-Gonzales E."/>
            <person name="Havlak P."/>
            <person name="Hellsten U."/>
            <person name="Kuo D.H."/>
            <person name="Larsson T."/>
            <person name="Lv J."/>
            <person name="Arendt D."/>
            <person name="Savage R."/>
            <person name="Osoegawa K."/>
            <person name="de Jong P."/>
            <person name="Grimwood J."/>
            <person name="Chapman J.A."/>
            <person name="Shapiro H."/>
            <person name="Aerts A."/>
            <person name="Otillar R.P."/>
            <person name="Terry A.Y."/>
            <person name="Boore J.L."/>
            <person name="Grigoriev I.V."/>
            <person name="Lindberg D.R."/>
            <person name="Seaver E.C."/>
            <person name="Weisblat D.A."/>
            <person name="Putnam N.H."/>
            <person name="Rokhsar D.S."/>
        </authorList>
    </citation>
    <scope>NUCLEOTIDE SEQUENCE</scope>
    <source>
        <strain evidence="11 13">I ESC-2004</strain>
    </source>
</reference>
<evidence type="ECO:0008006" key="14">
    <source>
        <dbReference type="Google" id="ProtNLM"/>
    </source>
</evidence>
<evidence type="ECO:0000256" key="2">
    <source>
        <dbReference type="ARBA" id="ARBA00010569"/>
    </source>
</evidence>
<keyword evidence="3" id="KW-0808">Transferase</keyword>
<evidence type="ECO:0000256" key="1">
    <source>
        <dbReference type="ARBA" id="ARBA00004323"/>
    </source>
</evidence>
<evidence type="ECO:0000256" key="10">
    <source>
        <dbReference type="SAM" id="Phobius"/>
    </source>
</evidence>
<evidence type="ECO:0000313" key="12">
    <source>
        <dbReference type="EnsemblMetazoa" id="CapteP201489"/>
    </source>
</evidence>
<keyword evidence="5" id="KW-0735">Signal-anchor</keyword>
<dbReference type="Proteomes" id="UP000014760">
    <property type="component" value="Unassembled WGS sequence"/>
</dbReference>
<dbReference type="EMBL" id="KB302105">
    <property type="protein sequence ID" value="ELU04794.1"/>
    <property type="molecule type" value="Genomic_DNA"/>
</dbReference>
<proteinExistence type="inferred from homology"/>
<evidence type="ECO:0000256" key="8">
    <source>
        <dbReference type="ARBA" id="ARBA00023136"/>
    </source>
</evidence>
<dbReference type="EnsemblMetazoa" id="CapteT201489">
    <property type="protein sequence ID" value="CapteP201489"/>
    <property type="gene ID" value="CapteG201489"/>
</dbReference>
<dbReference type="Pfam" id="PF03567">
    <property type="entry name" value="Sulfotransfer_2"/>
    <property type="match status" value="1"/>
</dbReference>
<evidence type="ECO:0000256" key="4">
    <source>
        <dbReference type="ARBA" id="ARBA00022692"/>
    </source>
</evidence>
<dbReference type="SUPFAM" id="SSF52540">
    <property type="entry name" value="P-loop containing nucleoside triphosphate hydrolases"/>
    <property type="match status" value="1"/>
</dbReference>
<dbReference type="Gene3D" id="3.40.50.300">
    <property type="entry name" value="P-loop containing nucleotide triphosphate hydrolases"/>
    <property type="match status" value="1"/>
</dbReference>
<dbReference type="AlphaFoldDB" id="R7UE28"/>
<feature type="transmembrane region" description="Helical" evidence="10">
    <location>
        <begin position="20"/>
        <end position="38"/>
    </location>
</feature>
<keyword evidence="6 10" id="KW-1133">Transmembrane helix</keyword>
<accession>R7UE28</accession>
<dbReference type="OrthoDB" id="10019582at2759"/>
<dbReference type="STRING" id="283909.R7UE28"/>
<evidence type="ECO:0000256" key="9">
    <source>
        <dbReference type="ARBA" id="ARBA00023180"/>
    </source>
</evidence>
<sequence>MGTQFCVESLGDNEFNKRTLCVVEAALLIISTGVWYGYVRENSHQNEYQALDLYCNPVQDTTANNSAKDSCQDQFRDRIPSQQQLKFYNNTDQIFYNRMPKCGSEMTMTLLRNVAKKNHWTYPPENKRIWTITKQGHQYWVDNEKVLKEISHLTMDHKKPMLFSCHLYYTDFSRLWSKKSLPTYINIIRNPQDRLISLYYYFRFHPVQRRKKMPIALRKMTYDTCVRMELPECTAPNPEGFWTMVPYFCGHDPICRTPSRDALDRAKANIVSNYAVIGLTEDMETFTRVLENVIPKYFRGMTDLYRQMAKNYKASVNKNTYHKVEPLQETLKIMKPRLRLEVEFYEFVKSRFYSLVEYLKCQGIEI</sequence>
<dbReference type="PANTHER" id="PTHR12129:SF15">
    <property type="entry name" value="URONYL 2-SULFOTRANSFERASE"/>
    <property type="match status" value="1"/>
</dbReference>
<comment type="subcellular location">
    <subcellularLocation>
        <location evidence="1">Golgi apparatus membrane</location>
        <topology evidence="1">Single-pass type II membrane protein</topology>
    </subcellularLocation>
</comment>
<dbReference type="InterPro" id="IPR005331">
    <property type="entry name" value="Sulfotransferase"/>
</dbReference>
<gene>
    <name evidence="11" type="ORF">CAPTEDRAFT_201489</name>
</gene>
<keyword evidence="7" id="KW-0333">Golgi apparatus</keyword>
<dbReference type="InterPro" id="IPR007734">
    <property type="entry name" value="Heparan_SO4_2-O-STrfase"/>
</dbReference>
<dbReference type="GO" id="GO:0008146">
    <property type="term" value="F:sulfotransferase activity"/>
    <property type="evidence" value="ECO:0007669"/>
    <property type="project" value="InterPro"/>
</dbReference>
<name>R7UE28_CAPTE</name>
<comment type="similarity">
    <text evidence="2">Belongs to the sulfotransferase 3 family.</text>
</comment>
<keyword evidence="8 10" id="KW-0472">Membrane</keyword>
<dbReference type="OMA" id="DPHCTFE"/>
<organism evidence="11">
    <name type="scientific">Capitella teleta</name>
    <name type="common">Polychaete worm</name>
    <dbReference type="NCBI Taxonomy" id="283909"/>
    <lineage>
        <taxon>Eukaryota</taxon>
        <taxon>Metazoa</taxon>
        <taxon>Spiralia</taxon>
        <taxon>Lophotrochozoa</taxon>
        <taxon>Annelida</taxon>
        <taxon>Polychaeta</taxon>
        <taxon>Sedentaria</taxon>
        <taxon>Scolecida</taxon>
        <taxon>Capitellidae</taxon>
        <taxon>Capitella</taxon>
    </lineage>
</organism>
<evidence type="ECO:0000256" key="3">
    <source>
        <dbReference type="ARBA" id="ARBA00022679"/>
    </source>
</evidence>
<evidence type="ECO:0000313" key="13">
    <source>
        <dbReference type="Proteomes" id="UP000014760"/>
    </source>
</evidence>
<keyword evidence="4 10" id="KW-0812">Transmembrane</keyword>
<evidence type="ECO:0000256" key="6">
    <source>
        <dbReference type="ARBA" id="ARBA00022989"/>
    </source>
</evidence>